<feature type="compositionally biased region" description="Polar residues" evidence="1">
    <location>
        <begin position="171"/>
        <end position="184"/>
    </location>
</feature>
<dbReference type="AlphaFoldDB" id="A0AAV5RRA2"/>
<proteinExistence type="predicted"/>
<accession>A0AAV5RRA2</accession>
<evidence type="ECO:0000313" key="2">
    <source>
        <dbReference type="EMBL" id="GMM53970.1"/>
    </source>
</evidence>
<feature type="region of interest" description="Disordered" evidence="1">
    <location>
        <begin position="210"/>
        <end position="235"/>
    </location>
</feature>
<dbReference type="Proteomes" id="UP001377567">
    <property type="component" value="Unassembled WGS sequence"/>
</dbReference>
<evidence type="ECO:0000313" key="3">
    <source>
        <dbReference type="Proteomes" id="UP001377567"/>
    </source>
</evidence>
<comment type="caution">
    <text evidence="2">The sequence shown here is derived from an EMBL/GenBank/DDBJ whole genome shotgun (WGS) entry which is preliminary data.</text>
</comment>
<gene>
    <name evidence="2" type="ORF">DAKH74_005860</name>
</gene>
<sequence>MSKDSRRTKSRHHIQVLNTLNIEELLEVQKEVNALLEKRFIELKLAMKHKSNGNQRSGIRDNKKYLPTNLERNLQTAVKEEEEEPTALLHPVSVADMQMGIVENSEGSCMEDTQEYIFTQVEPPANTTSTKENTSKHNHRPKNVDTPVIKESQETILTQESYDGRDEKTQHLYSSPLKESQGSADSAEVIGIPLLEKNTNILARNSYEDWSRKKTRTRNDSSSEIADPSKPNKVIKTDRGLSFRSTSLREKQSIAKQKDFNNNPFTLKPWILEDFKPNQDIASVKRGQRKLDQFHKQVGRPMGTGGESNLPNNDDRIMDNFIFDNLVGRTDSPPGYGRLDFPTTQERASDKLESKRIIHQKTLHRFLSAVNHRIPPHEREFLFKRDALNDAIDNDNFRWDKDLLQIYPPA</sequence>
<organism evidence="2 3">
    <name type="scientific">Maudiozyma humilis</name>
    <name type="common">Sour dough yeast</name>
    <name type="synonym">Kazachstania humilis</name>
    <dbReference type="NCBI Taxonomy" id="51915"/>
    <lineage>
        <taxon>Eukaryota</taxon>
        <taxon>Fungi</taxon>
        <taxon>Dikarya</taxon>
        <taxon>Ascomycota</taxon>
        <taxon>Saccharomycotina</taxon>
        <taxon>Saccharomycetes</taxon>
        <taxon>Saccharomycetales</taxon>
        <taxon>Saccharomycetaceae</taxon>
        <taxon>Maudiozyma</taxon>
    </lineage>
</organism>
<keyword evidence="3" id="KW-1185">Reference proteome</keyword>
<name>A0AAV5RRA2_MAUHU</name>
<protein>
    <submittedName>
        <fullName evidence="2">SsDNA endodeoxyribonuclease</fullName>
    </submittedName>
</protein>
<reference evidence="2 3" key="1">
    <citation type="journal article" date="2023" name="Elife">
        <title>Identification of key yeast species and microbe-microbe interactions impacting larval growth of Drosophila in the wild.</title>
        <authorList>
            <person name="Mure A."/>
            <person name="Sugiura Y."/>
            <person name="Maeda R."/>
            <person name="Honda K."/>
            <person name="Sakurai N."/>
            <person name="Takahashi Y."/>
            <person name="Watada M."/>
            <person name="Katoh T."/>
            <person name="Gotoh A."/>
            <person name="Gotoh Y."/>
            <person name="Taniguchi I."/>
            <person name="Nakamura K."/>
            <person name="Hayashi T."/>
            <person name="Katayama T."/>
            <person name="Uemura T."/>
            <person name="Hattori Y."/>
        </authorList>
    </citation>
    <scope>NUCLEOTIDE SEQUENCE [LARGE SCALE GENOMIC DNA]</scope>
    <source>
        <strain evidence="2 3">KH-74</strain>
    </source>
</reference>
<dbReference type="EMBL" id="BTGD01000001">
    <property type="protein sequence ID" value="GMM53970.1"/>
    <property type="molecule type" value="Genomic_DNA"/>
</dbReference>
<evidence type="ECO:0000256" key="1">
    <source>
        <dbReference type="SAM" id="MobiDB-lite"/>
    </source>
</evidence>
<feature type="region of interest" description="Disordered" evidence="1">
    <location>
        <begin position="122"/>
        <end position="184"/>
    </location>
</feature>
<feature type="compositionally biased region" description="Basic and acidic residues" evidence="1">
    <location>
        <begin position="210"/>
        <end position="221"/>
    </location>
</feature>